<gene>
    <name evidence="1" type="ORF">R3P82_12625</name>
</gene>
<dbReference type="AlphaFoldDB" id="A0AAE4U6F7"/>
<organism evidence="1 2">
    <name type="scientific">Dietzia maris</name>
    <dbReference type="NCBI Taxonomy" id="37915"/>
    <lineage>
        <taxon>Bacteria</taxon>
        <taxon>Bacillati</taxon>
        <taxon>Actinomycetota</taxon>
        <taxon>Actinomycetes</taxon>
        <taxon>Mycobacteriales</taxon>
        <taxon>Dietziaceae</taxon>
        <taxon>Dietzia</taxon>
    </lineage>
</organism>
<comment type="caution">
    <text evidence="1">The sequence shown here is derived from an EMBL/GenBank/DDBJ whole genome shotgun (WGS) entry which is preliminary data.</text>
</comment>
<evidence type="ECO:0000313" key="2">
    <source>
        <dbReference type="Proteomes" id="UP001185873"/>
    </source>
</evidence>
<evidence type="ECO:0000313" key="1">
    <source>
        <dbReference type="EMBL" id="MDV6299954.1"/>
    </source>
</evidence>
<protein>
    <submittedName>
        <fullName evidence="1">Uncharacterized protein</fullName>
    </submittedName>
</protein>
<dbReference type="Proteomes" id="UP001185873">
    <property type="component" value="Unassembled WGS sequence"/>
</dbReference>
<dbReference type="RefSeq" id="WP_317470613.1">
    <property type="nucleotide sequence ID" value="NZ_JAWLKJ010000003.1"/>
</dbReference>
<proteinExistence type="predicted"/>
<accession>A0AAE4U6F7</accession>
<name>A0AAE4U6F7_9ACTN</name>
<reference evidence="1" key="1">
    <citation type="submission" date="2023-10" db="EMBL/GenBank/DDBJ databases">
        <title>Development of a sustainable strategy for remediation of hydrocarbon-contaminated territories based on the waste exchange concept.</title>
        <authorList>
            <person name="Krivoruchko A."/>
        </authorList>
    </citation>
    <scope>NUCLEOTIDE SEQUENCE</scope>
    <source>
        <strain evidence="1">IEGM 1175</strain>
    </source>
</reference>
<sequence length="114" mass="12587">MSATATARALLLERIDVPVSTRKPEQLPAGGCVVISRIGGGDEWALVPVRFLIECFSASELEAEDLAEDVARMWKGLRDPRLTYADHDNNVARHDHPTPGQFRFQFTGTLTLVP</sequence>
<dbReference type="EMBL" id="JAWLKJ010000003">
    <property type="protein sequence ID" value="MDV6299954.1"/>
    <property type="molecule type" value="Genomic_DNA"/>
</dbReference>